<dbReference type="InterPro" id="IPR036388">
    <property type="entry name" value="WH-like_DNA-bd_sf"/>
</dbReference>
<organism evidence="2 3">
    <name type="scientific">Mycobacterium heidelbergense</name>
    <dbReference type="NCBI Taxonomy" id="53376"/>
    <lineage>
        <taxon>Bacteria</taxon>
        <taxon>Bacillati</taxon>
        <taxon>Actinomycetota</taxon>
        <taxon>Actinomycetes</taxon>
        <taxon>Mycobacteriales</taxon>
        <taxon>Mycobacteriaceae</taxon>
        <taxon>Mycobacterium</taxon>
        <taxon>Mycobacterium simiae complex</taxon>
    </lineage>
</organism>
<proteinExistence type="predicted"/>
<dbReference type="InterPro" id="IPR036390">
    <property type="entry name" value="WH_DNA-bd_sf"/>
</dbReference>
<dbReference type="RefSeq" id="WP_083073075.1">
    <property type="nucleotide sequence ID" value="NZ_AP022615.1"/>
</dbReference>
<evidence type="ECO:0000259" key="1">
    <source>
        <dbReference type="PROSITE" id="PS50931"/>
    </source>
</evidence>
<accession>A0A1X0DTB1</accession>
<evidence type="ECO:0000313" key="3">
    <source>
        <dbReference type="Proteomes" id="UP000192566"/>
    </source>
</evidence>
<dbReference type="Pfam" id="PF06527">
    <property type="entry name" value="TniQ"/>
    <property type="match status" value="1"/>
</dbReference>
<evidence type="ECO:0000313" key="2">
    <source>
        <dbReference type="EMBL" id="ORA75459.1"/>
    </source>
</evidence>
<dbReference type="Gene3D" id="1.10.10.10">
    <property type="entry name" value="Winged helix-like DNA-binding domain superfamily/Winged helix DNA-binding domain"/>
    <property type="match status" value="1"/>
</dbReference>
<dbReference type="AlphaFoldDB" id="A0A1X0DTB1"/>
<dbReference type="PROSITE" id="PS50931">
    <property type="entry name" value="HTH_LYSR"/>
    <property type="match status" value="1"/>
</dbReference>
<gene>
    <name evidence="2" type="ORF">BST25_05950</name>
</gene>
<dbReference type="GO" id="GO:0003700">
    <property type="term" value="F:DNA-binding transcription factor activity"/>
    <property type="evidence" value="ECO:0007669"/>
    <property type="project" value="InterPro"/>
</dbReference>
<comment type="caution">
    <text evidence="2">The sequence shown here is derived from an EMBL/GenBank/DDBJ whole genome shotgun (WGS) entry which is preliminary data.</text>
</comment>
<reference evidence="2 3" key="1">
    <citation type="submission" date="2017-02" db="EMBL/GenBank/DDBJ databases">
        <title>The new phylogeny of genus Mycobacterium.</title>
        <authorList>
            <person name="Tortoli E."/>
            <person name="Trovato A."/>
            <person name="Cirillo D.M."/>
        </authorList>
    </citation>
    <scope>NUCLEOTIDE SEQUENCE [LARGE SCALE GENOMIC DNA]</scope>
    <source>
        <strain evidence="2 3">DSM 44471</strain>
    </source>
</reference>
<dbReference type="InterPro" id="IPR000847">
    <property type="entry name" value="LysR_HTH_N"/>
</dbReference>
<dbReference type="SUPFAM" id="SSF46785">
    <property type="entry name" value="Winged helix' DNA-binding domain"/>
    <property type="match status" value="1"/>
</dbReference>
<dbReference type="EMBL" id="MVHR01000005">
    <property type="protein sequence ID" value="ORA75459.1"/>
    <property type="molecule type" value="Genomic_DNA"/>
</dbReference>
<sequence length="873" mass="95401">MNSVRTLPIRATPIEGEALDSWLEAIANRTQTAFGDLLPAVGLPARKPSGDSSWILKLTSDECDALSAATGTSPSALESMTLSTYFGRAIYVDTPVEALGRGFLWGRGTGSRFCPMCLADSNGRWQLKWRLRWTFACTIHNCLLADACMDCGAVQRNRPHIGEFVPQPNLCAARAADARNHQRCHGDLTAIRSAIFDVQHPVMQAQRIIDEVIAAETATFGVYATHPQPRMKALADIRAIAGRALRYGTSKDMAQHVPADLIGQFHLISNGARTTNGGVLKPGLRMPARAATAAVGVVAALSALDTTTVRSSAEALRWLVVSSRERGHAIHATNMGWGRQSSPVLVGIQLKSLEPFLKPSDQLRYGIACPLPARPRSQSSAKHLVTALPTALWPVWSLRFAAINCDQRQLRMGLSAVILLVRRRITLTECVDLLDSPLTKGAVSRILQLLQRQQQWHEIREALTKMATYLEEHGAPIDYGRRRYLDYTDLLPNSVWAQMCRDTGSPGAGRVRARAARCFLYERLSGMHADAAPFADSTTHFRKATANFAGGMTKDLAGALYEYAQDFLDGQNVHGEPATWQPQENLLQNMRLPGFDPTRGSTGALGHIAAGNMRIGEIANELRVSVDAARYLAEMNPADPPGWASGSAPRPPRLGAYRAAKMALPPERMRDLYNNRRMSLADIAAEVGVSRSVVARLAREYGLQVATPGPKVKHIFDRDWLFERYVNRKRSLTEIAAEAGVSLSTVARWAKTFGIPLRNRGGGSHIAVRTARALSSEAPELLRPALVAPGGWTRLQCFAATANYPTLTIAAQHLGVRQSVLTLKIRRIESELEMQLLKRAERGHPMTITAAGLQVIDAIAESKPVTEGKQVEP</sequence>
<protein>
    <recommendedName>
        <fullName evidence="1">HTH lysR-type domain-containing protein</fullName>
    </recommendedName>
</protein>
<dbReference type="Proteomes" id="UP000192566">
    <property type="component" value="Unassembled WGS sequence"/>
</dbReference>
<name>A0A1X0DTB1_MYCHE</name>
<feature type="domain" description="HTH lysR-type" evidence="1">
    <location>
        <begin position="792"/>
        <end position="847"/>
    </location>
</feature>
<dbReference type="STRING" id="53376.BST25_05950"/>
<dbReference type="InterPro" id="IPR009492">
    <property type="entry name" value="TniQ"/>
</dbReference>
<dbReference type="OrthoDB" id="3874088at2"/>
<keyword evidence="3" id="KW-1185">Reference proteome</keyword>
<dbReference type="Pfam" id="PF00126">
    <property type="entry name" value="HTH_1"/>
    <property type="match status" value="1"/>
</dbReference>